<evidence type="ECO:0000313" key="3">
    <source>
        <dbReference type="Proteomes" id="UP000031572"/>
    </source>
</evidence>
<sequence>MKKTTREIFKQLDDSRNAKRLGSMLVPFDTSGLDIYSSVLERPTGYKGTRETLASFAHILKVSVDFLIQQFARAGISGLTPDHTIDSTHKDALLAFLRAEHGAGSKKPIPLYRKDDISSSQIEVVQDVNEELLLRLSRDPTLMYHLAPRKFEEMVAHLFEDRGYTVTLTQQTRDGG</sequence>
<dbReference type="Pfam" id="PF04471">
    <property type="entry name" value="Mrr_cat"/>
    <property type="match status" value="1"/>
</dbReference>
<dbReference type="SUPFAM" id="SSF46955">
    <property type="entry name" value="Putative DNA-binding domain"/>
    <property type="match status" value="1"/>
</dbReference>
<dbReference type="GO" id="GO:0003677">
    <property type="term" value="F:DNA binding"/>
    <property type="evidence" value="ECO:0007669"/>
    <property type="project" value="InterPro"/>
</dbReference>
<proteinExistence type="predicted"/>
<evidence type="ECO:0000313" key="2">
    <source>
        <dbReference type="EMBL" id="KIF80453.1"/>
    </source>
</evidence>
<evidence type="ECO:0000259" key="1">
    <source>
        <dbReference type="Pfam" id="PF04471"/>
    </source>
</evidence>
<organism evidence="2 3">
    <name type="scientific">Noviherbaspirillum autotrophicum</name>
    <dbReference type="NCBI Taxonomy" id="709839"/>
    <lineage>
        <taxon>Bacteria</taxon>
        <taxon>Pseudomonadati</taxon>
        <taxon>Pseudomonadota</taxon>
        <taxon>Betaproteobacteria</taxon>
        <taxon>Burkholderiales</taxon>
        <taxon>Oxalobacteraceae</taxon>
        <taxon>Noviherbaspirillum</taxon>
    </lineage>
</organism>
<name>A0A0C1Y0B2_9BURK</name>
<dbReference type="STRING" id="709839.TSA66_05890"/>
<protein>
    <recommendedName>
        <fullName evidence="1">Restriction endonuclease type IV Mrr domain-containing protein</fullName>
    </recommendedName>
</protein>
<dbReference type="AlphaFoldDB" id="A0A0C1Y0B2"/>
<dbReference type="OrthoDB" id="5782056at2"/>
<dbReference type="InterPro" id="IPR011856">
    <property type="entry name" value="tRNA_endonuc-like_dom_sf"/>
</dbReference>
<gene>
    <name evidence="2" type="ORF">TSA66_05890</name>
</gene>
<comment type="caution">
    <text evidence="2">The sequence shown here is derived from an EMBL/GenBank/DDBJ whole genome shotgun (WGS) entry which is preliminary data.</text>
</comment>
<dbReference type="GO" id="GO:0004519">
    <property type="term" value="F:endonuclease activity"/>
    <property type="evidence" value="ECO:0007669"/>
    <property type="project" value="InterPro"/>
</dbReference>
<dbReference type="Proteomes" id="UP000031572">
    <property type="component" value="Unassembled WGS sequence"/>
</dbReference>
<dbReference type="Gene3D" id="3.40.1350.10">
    <property type="match status" value="1"/>
</dbReference>
<dbReference type="EMBL" id="JWJG01000028">
    <property type="protein sequence ID" value="KIF80453.1"/>
    <property type="molecule type" value="Genomic_DNA"/>
</dbReference>
<dbReference type="Gene3D" id="3.30.56.50">
    <property type="entry name" value="Putative DNA-binding domain, N-terminal subdomain of bacterial translation initiation factor IF2"/>
    <property type="match status" value="1"/>
</dbReference>
<dbReference type="GO" id="GO:0009307">
    <property type="term" value="P:DNA restriction-modification system"/>
    <property type="evidence" value="ECO:0007669"/>
    <property type="project" value="InterPro"/>
</dbReference>
<reference evidence="2 3" key="1">
    <citation type="submission" date="2014-12" db="EMBL/GenBank/DDBJ databases">
        <title>Denitrispirillum autotrophicum gen. nov., sp. nov., Denitrifying, Facultatively Autotrophic Bacteria Isolated from Rice Paddy Soil.</title>
        <authorList>
            <person name="Ishii S."/>
            <person name="Ashida N."/>
            <person name="Ohno H."/>
            <person name="Otsuka S."/>
            <person name="Yokota A."/>
            <person name="Senoo K."/>
        </authorList>
    </citation>
    <scope>NUCLEOTIDE SEQUENCE [LARGE SCALE GENOMIC DNA]</scope>
    <source>
        <strain evidence="2 3">TSA66</strain>
    </source>
</reference>
<accession>A0A0C1Y0B2</accession>
<feature type="domain" description="Restriction endonuclease type IV Mrr" evidence="1">
    <location>
        <begin position="146"/>
        <end position="176"/>
    </location>
</feature>
<keyword evidence="3" id="KW-1185">Reference proteome</keyword>
<dbReference type="InterPro" id="IPR009061">
    <property type="entry name" value="DNA-bd_dom_put_sf"/>
</dbReference>
<dbReference type="InterPro" id="IPR007560">
    <property type="entry name" value="Restrct_endonuc_IV_Mrr"/>
</dbReference>